<evidence type="ECO:0000256" key="1">
    <source>
        <dbReference type="ARBA" id="ARBA00010838"/>
    </source>
</evidence>
<dbReference type="Gene3D" id="3.20.20.80">
    <property type="entry name" value="Glycosidases"/>
    <property type="match status" value="1"/>
</dbReference>
<evidence type="ECO:0000313" key="3">
    <source>
        <dbReference type="EMBL" id="WVZ03807.1"/>
    </source>
</evidence>
<reference evidence="3 4" key="1">
    <citation type="journal article" date="2023" name="Life. Sci Alliance">
        <title>Evolutionary insights into 3D genome organization and epigenetic landscape of Vigna mungo.</title>
        <authorList>
            <person name="Junaid A."/>
            <person name="Singh B."/>
            <person name="Bhatia S."/>
        </authorList>
    </citation>
    <scope>NUCLEOTIDE SEQUENCE [LARGE SCALE GENOMIC DNA]</scope>
    <source>
        <strain evidence="3">Urdbean</strain>
    </source>
</reference>
<keyword evidence="4" id="KW-1185">Reference proteome</keyword>
<dbReference type="GO" id="GO:0005975">
    <property type="term" value="P:carbohydrate metabolic process"/>
    <property type="evidence" value="ECO:0007669"/>
    <property type="project" value="InterPro"/>
</dbReference>
<dbReference type="InterPro" id="IPR017853">
    <property type="entry name" value="GH"/>
</dbReference>
<evidence type="ECO:0000313" key="4">
    <source>
        <dbReference type="Proteomes" id="UP001374535"/>
    </source>
</evidence>
<dbReference type="SUPFAM" id="SSF51445">
    <property type="entry name" value="(Trans)glycosidases"/>
    <property type="match status" value="1"/>
</dbReference>
<organism evidence="3 4">
    <name type="scientific">Vigna mungo</name>
    <name type="common">Black gram</name>
    <name type="synonym">Phaseolus mungo</name>
    <dbReference type="NCBI Taxonomy" id="3915"/>
    <lineage>
        <taxon>Eukaryota</taxon>
        <taxon>Viridiplantae</taxon>
        <taxon>Streptophyta</taxon>
        <taxon>Embryophyta</taxon>
        <taxon>Tracheophyta</taxon>
        <taxon>Spermatophyta</taxon>
        <taxon>Magnoliopsida</taxon>
        <taxon>eudicotyledons</taxon>
        <taxon>Gunneridae</taxon>
        <taxon>Pentapetalae</taxon>
        <taxon>rosids</taxon>
        <taxon>fabids</taxon>
        <taxon>Fabales</taxon>
        <taxon>Fabaceae</taxon>
        <taxon>Papilionoideae</taxon>
        <taxon>50 kb inversion clade</taxon>
        <taxon>NPAAA clade</taxon>
        <taxon>indigoferoid/millettioid clade</taxon>
        <taxon>Phaseoleae</taxon>
        <taxon>Vigna</taxon>
    </lineage>
</organism>
<evidence type="ECO:0000256" key="2">
    <source>
        <dbReference type="RuleBase" id="RU003690"/>
    </source>
</evidence>
<protein>
    <recommendedName>
        <fullName evidence="5">Beta-glucosidase</fullName>
    </recommendedName>
</protein>
<dbReference type="AlphaFoldDB" id="A0AAQ3N6L7"/>
<sequence>MKDSSGSSGGVDIVGDGSLLSIFGFPRSCYMFIEGDSSTEPYLVTHHQILAHAAAVKVYRDKYQISQKGQIGITLNSPWIMPLSQSKEDINAAFRAIVFLYDW</sequence>
<dbReference type="GO" id="GO:0008422">
    <property type="term" value="F:beta-glucosidase activity"/>
    <property type="evidence" value="ECO:0007669"/>
    <property type="project" value="TreeGrafter"/>
</dbReference>
<accession>A0AAQ3N6L7</accession>
<dbReference type="EMBL" id="CP144694">
    <property type="protein sequence ID" value="WVZ03807.1"/>
    <property type="molecule type" value="Genomic_DNA"/>
</dbReference>
<evidence type="ECO:0008006" key="5">
    <source>
        <dbReference type="Google" id="ProtNLM"/>
    </source>
</evidence>
<dbReference type="Pfam" id="PF00232">
    <property type="entry name" value="Glyco_hydro_1"/>
    <property type="match status" value="1"/>
</dbReference>
<dbReference type="PANTHER" id="PTHR10353:SF237">
    <property type="entry name" value="BETA-GLUCOSIDASE 12-RELATED"/>
    <property type="match status" value="1"/>
</dbReference>
<proteinExistence type="inferred from homology"/>
<comment type="similarity">
    <text evidence="1 2">Belongs to the glycosyl hydrolase 1 family.</text>
</comment>
<dbReference type="InterPro" id="IPR001360">
    <property type="entry name" value="Glyco_hydro_1"/>
</dbReference>
<dbReference type="PANTHER" id="PTHR10353">
    <property type="entry name" value="GLYCOSYL HYDROLASE"/>
    <property type="match status" value="1"/>
</dbReference>
<name>A0AAQ3N6L7_VIGMU</name>
<dbReference type="Proteomes" id="UP001374535">
    <property type="component" value="Chromosome 7"/>
</dbReference>
<gene>
    <name evidence="3" type="ORF">V8G54_024613</name>
</gene>